<reference evidence="1 2" key="1">
    <citation type="submission" date="2023-06" db="EMBL/GenBank/DDBJ databases">
        <title>Genomic Analysis of Acinetobacter Strains Recovered from South Australian Aquatic Samples provides Insights into the Circulation of Antibiotic Resistance determinants in the Environment.</title>
        <authorList>
            <person name="Tobin L."/>
            <person name="Jarocki V.M."/>
            <person name="Kenyon J."/>
            <person name="Drigo B."/>
            <person name="Donner E."/>
            <person name="Djordjevic S.P."/>
            <person name="Hamidian M."/>
        </authorList>
    </citation>
    <scope>NUCLEOTIDE SEQUENCE [LARGE SCALE GENOMIC DNA]</scope>
    <source>
        <strain evidence="1 2">SAAc652</strain>
    </source>
</reference>
<organism evidence="1 2">
    <name type="scientific">Acinetobacter chinensis</name>
    <dbReference type="NCBI Taxonomy" id="2004650"/>
    <lineage>
        <taxon>Bacteria</taxon>
        <taxon>Pseudomonadati</taxon>
        <taxon>Pseudomonadota</taxon>
        <taxon>Gammaproteobacteria</taxon>
        <taxon>Moraxellales</taxon>
        <taxon>Moraxellaceae</taxon>
        <taxon>Acinetobacter</taxon>
    </lineage>
</organism>
<protein>
    <submittedName>
        <fullName evidence="1">Tetratricopeptide repeat protein</fullName>
    </submittedName>
</protein>
<keyword evidence="2" id="KW-1185">Reference proteome</keyword>
<gene>
    <name evidence="1" type="ORF">QR674_11395</name>
</gene>
<evidence type="ECO:0000313" key="1">
    <source>
        <dbReference type="EMBL" id="MDV2469589.1"/>
    </source>
</evidence>
<accession>A0ABU3WGQ2</accession>
<dbReference type="SUPFAM" id="SSF48452">
    <property type="entry name" value="TPR-like"/>
    <property type="match status" value="1"/>
</dbReference>
<dbReference type="EMBL" id="JASVDY010000004">
    <property type="protein sequence ID" value="MDV2469589.1"/>
    <property type="molecule type" value="Genomic_DNA"/>
</dbReference>
<dbReference type="Pfam" id="PF14559">
    <property type="entry name" value="TPR_19"/>
    <property type="match status" value="1"/>
</dbReference>
<sequence>MKMKLPLPKPPVRQPIKKQNIEQLNKKLAQLSALFRQATAQKDYEAARKHVAEVLKYVPDHVVAMMDLAFTELRLERYEDAYRHYLKAISLSKAKVDTNIYDGLTEVCYQLDKPDEVQKYGALALQSKKNQVNEQSTLNIPAERPVFNPARPQENIIAFSLFGSDPRYCETAWLNVVHAREIYPEWICRIYLDDSVPDAVQQRLKNAGAQTIMVNEQQKQLSGLFWRFLVMDDPDVRFFMIRDADSLISCREKAAVQAWLDSSRWFHSMRDFYSHTELILAGMWGGCHGVFHGIETMIQQYMQTGNYLTSRVVDQHFLRYMIWPALKQSLISHDSQGFDPDAVPFPEAVQQTDYEQAETFHVGSNMGAPVMIVKVEDAAAETVRWVLLDQENQEVCSYEAAVLDSREIMVNLPRIYTDNIQKKIWRIELYSV</sequence>
<comment type="caution">
    <text evidence="1">The sequence shown here is derived from an EMBL/GenBank/DDBJ whole genome shotgun (WGS) entry which is preliminary data.</text>
</comment>
<dbReference type="InterPro" id="IPR011990">
    <property type="entry name" value="TPR-like_helical_dom_sf"/>
</dbReference>
<dbReference type="RefSeq" id="WP_317084400.1">
    <property type="nucleotide sequence ID" value="NZ_JASVDY010000004.1"/>
</dbReference>
<evidence type="ECO:0000313" key="2">
    <source>
        <dbReference type="Proteomes" id="UP001278188"/>
    </source>
</evidence>
<dbReference type="Gene3D" id="1.25.40.10">
    <property type="entry name" value="Tetratricopeptide repeat domain"/>
    <property type="match status" value="1"/>
</dbReference>
<proteinExistence type="predicted"/>
<name>A0ABU3WGQ2_9GAMM</name>
<dbReference type="Proteomes" id="UP001278188">
    <property type="component" value="Unassembled WGS sequence"/>
</dbReference>